<dbReference type="Pfam" id="PF00849">
    <property type="entry name" value="PseudoU_synth_2"/>
    <property type="match status" value="1"/>
</dbReference>
<dbReference type="CDD" id="cd02869">
    <property type="entry name" value="PseudoU_synth_RluA_like"/>
    <property type="match status" value="1"/>
</dbReference>
<dbReference type="PANTHER" id="PTHR21600:SF87">
    <property type="entry name" value="RNA PSEUDOURIDYLATE SYNTHASE DOMAIN-CONTAINING PROTEIN 1"/>
    <property type="match status" value="1"/>
</dbReference>
<sequence length="281" mass="32064">MSLKLCFTLTSEEAASRAADLLSQKSQLPKARIKDAMNKGAVWLKRKQRKRLRRAQEVLLAGDQLELFYDAELLSRSLPEGIYALEQNAELSVWYKPAGVMAQGNEYGDHLSLLRWVEQQSSRPCFLVHRLDRETRGLMLIAHTGAMAAELSRMFQQKQIEKRYLARVRGETPLSGEISQPLDGKAALTRYTRLAFDPEAQISELEIELETGRTHQIRRHLEAIGHPIMGDPRYGKDNKNRSGLQLMAVSLAFKHPKRSHKFVFDCRSEWTHLAKEKAVVS</sequence>
<name>A0A5A9W254_9GAMM</name>
<dbReference type="GO" id="GO:0009982">
    <property type="term" value="F:pseudouridine synthase activity"/>
    <property type="evidence" value="ECO:0007669"/>
    <property type="project" value="InterPro"/>
</dbReference>
<dbReference type="GO" id="GO:0003723">
    <property type="term" value="F:RNA binding"/>
    <property type="evidence" value="ECO:0007669"/>
    <property type="project" value="InterPro"/>
</dbReference>
<evidence type="ECO:0000256" key="1">
    <source>
        <dbReference type="ARBA" id="ARBA00010876"/>
    </source>
</evidence>
<dbReference type="AlphaFoldDB" id="A0A5A9W254"/>
<dbReference type="Proteomes" id="UP000325302">
    <property type="component" value="Unassembled WGS sequence"/>
</dbReference>
<evidence type="ECO:0000259" key="2">
    <source>
        <dbReference type="Pfam" id="PF00849"/>
    </source>
</evidence>
<dbReference type="InterPro" id="IPR020103">
    <property type="entry name" value="PsdUridine_synth_cat_dom_sf"/>
</dbReference>
<protein>
    <submittedName>
        <fullName evidence="3">RluA family pseudouridine synthase</fullName>
    </submittedName>
</protein>
<dbReference type="GO" id="GO:0140098">
    <property type="term" value="F:catalytic activity, acting on RNA"/>
    <property type="evidence" value="ECO:0007669"/>
    <property type="project" value="UniProtKB-ARBA"/>
</dbReference>
<dbReference type="OrthoDB" id="9807829at2"/>
<accession>A0A5A9W254</accession>
<evidence type="ECO:0000313" key="3">
    <source>
        <dbReference type="EMBL" id="KAA0874188.1"/>
    </source>
</evidence>
<dbReference type="SUPFAM" id="SSF55120">
    <property type="entry name" value="Pseudouridine synthase"/>
    <property type="match status" value="1"/>
</dbReference>
<feature type="domain" description="Pseudouridine synthase RsuA/RluA-like" evidence="2">
    <location>
        <begin position="91"/>
        <end position="223"/>
    </location>
</feature>
<organism evidence="3 4">
    <name type="scientific">Nitrincola tapanii</name>
    <dbReference type="NCBI Taxonomy" id="1708751"/>
    <lineage>
        <taxon>Bacteria</taxon>
        <taxon>Pseudomonadati</taxon>
        <taxon>Pseudomonadota</taxon>
        <taxon>Gammaproteobacteria</taxon>
        <taxon>Oceanospirillales</taxon>
        <taxon>Oceanospirillaceae</taxon>
        <taxon>Nitrincola</taxon>
    </lineage>
</organism>
<dbReference type="EMBL" id="SMRS01000007">
    <property type="protein sequence ID" value="KAA0874188.1"/>
    <property type="molecule type" value="Genomic_DNA"/>
</dbReference>
<reference evidence="3 4" key="1">
    <citation type="submission" date="2019-03" db="EMBL/GenBank/DDBJ databases">
        <title>Nitrincola sp. nov. isolated from an Indian soda lake.</title>
        <authorList>
            <person name="Joshi A."/>
            <person name="Thite S.V."/>
            <person name="Joseph N."/>
            <person name="Dhotre D."/>
            <person name="Moorthy M."/>
            <person name="Shouche Y.S."/>
        </authorList>
    </citation>
    <scope>NUCLEOTIDE SEQUENCE [LARGE SCALE GENOMIC DNA]</scope>
    <source>
        <strain evidence="3 4">MEB193</strain>
    </source>
</reference>
<dbReference type="Gene3D" id="3.30.2350.10">
    <property type="entry name" value="Pseudouridine synthase"/>
    <property type="match status" value="1"/>
</dbReference>
<comment type="caution">
    <text evidence="3">The sequence shown here is derived from an EMBL/GenBank/DDBJ whole genome shotgun (WGS) entry which is preliminary data.</text>
</comment>
<dbReference type="InterPro" id="IPR050188">
    <property type="entry name" value="RluA_PseudoU_synthase"/>
</dbReference>
<evidence type="ECO:0000313" key="4">
    <source>
        <dbReference type="Proteomes" id="UP000325302"/>
    </source>
</evidence>
<dbReference type="InterPro" id="IPR006145">
    <property type="entry name" value="PsdUridine_synth_RsuA/RluA"/>
</dbReference>
<dbReference type="GO" id="GO:0000455">
    <property type="term" value="P:enzyme-directed rRNA pseudouridine synthesis"/>
    <property type="evidence" value="ECO:0007669"/>
    <property type="project" value="TreeGrafter"/>
</dbReference>
<dbReference type="PANTHER" id="PTHR21600">
    <property type="entry name" value="MITOCHONDRIAL RNA PSEUDOURIDINE SYNTHASE"/>
    <property type="match status" value="1"/>
</dbReference>
<proteinExistence type="inferred from homology"/>
<keyword evidence="4" id="KW-1185">Reference proteome</keyword>
<dbReference type="RefSeq" id="WP_149391420.1">
    <property type="nucleotide sequence ID" value="NZ_SMRS01000007.1"/>
</dbReference>
<gene>
    <name evidence="3" type="ORF">E1H14_10460</name>
</gene>
<comment type="similarity">
    <text evidence="1">Belongs to the pseudouridine synthase RluA family.</text>
</comment>